<reference evidence="1 2" key="1">
    <citation type="submission" date="2016-10" db="EMBL/GenBank/DDBJ databases">
        <authorList>
            <person name="de Groot N.N."/>
        </authorList>
    </citation>
    <scope>NUCLEOTIDE SEQUENCE [LARGE SCALE GENOMIC DNA]</scope>
    <source>
        <strain evidence="1 2">DSM 20678</strain>
    </source>
</reference>
<organism evidence="1 2">
    <name type="scientific">Caldicoprobacter faecalis</name>
    <dbReference type="NCBI Taxonomy" id="937334"/>
    <lineage>
        <taxon>Bacteria</taxon>
        <taxon>Bacillati</taxon>
        <taxon>Bacillota</taxon>
        <taxon>Clostridia</taxon>
        <taxon>Caldicoprobacterales</taxon>
        <taxon>Caldicoprobacteraceae</taxon>
        <taxon>Caldicoprobacter</taxon>
    </lineage>
</organism>
<gene>
    <name evidence="1" type="ORF">SAMN05444406_1396</name>
</gene>
<dbReference type="EMBL" id="FOXR01000039">
    <property type="protein sequence ID" value="SFQ40354.1"/>
    <property type="molecule type" value="Genomic_DNA"/>
</dbReference>
<dbReference type="Pfam" id="PF12643">
    <property type="entry name" value="MazG-like"/>
    <property type="match status" value="1"/>
</dbReference>
<keyword evidence="2" id="KW-1185">Reference proteome</keyword>
<dbReference type="InterPro" id="IPR025984">
    <property type="entry name" value="DCTPP"/>
</dbReference>
<dbReference type="Proteomes" id="UP000198577">
    <property type="component" value="Unassembled WGS sequence"/>
</dbReference>
<name>A0A1I5Y843_9FIRM</name>
<dbReference type="GO" id="GO:0009143">
    <property type="term" value="P:nucleoside triphosphate catabolic process"/>
    <property type="evidence" value="ECO:0007669"/>
    <property type="project" value="InterPro"/>
</dbReference>
<dbReference type="STRING" id="937334.SAMN05444406_1396"/>
<evidence type="ECO:0000313" key="1">
    <source>
        <dbReference type="EMBL" id="SFQ40354.1"/>
    </source>
</evidence>
<accession>A0A1I5Y843</accession>
<dbReference type="GO" id="GO:0047429">
    <property type="term" value="F:nucleoside triphosphate diphosphatase activity"/>
    <property type="evidence" value="ECO:0007669"/>
    <property type="project" value="InterPro"/>
</dbReference>
<sequence>MRMDNERELDIAKNVKIIEWLKSEILLSIAELFRMLASSARISQDSLADCLASIIVASYLLGKRLGIHFGVIEQKIANKIRLGILEEHEIEKDYGDLSELRQHMKANRE</sequence>
<proteinExistence type="predicted"/>
<dbReference type="AlphaFoldDB" id="A0A1I5Y843"/>
<evidence type="ECO:0000313" key="2">
    <source>
        <dbReference type="Proteomes" id="UP000198577"/>
    </source>
</evidence>
<protein>
    <submittedName>
        <fullName evidence="1">MazG-like family protein</fullName>
    </submittedName>
</protein>